<reference evidence="2" key="1">
    <citation type="submission" date="2013-08" db="EMBL/GenBank/DDBJ databases">
        <authorList>
            <person name="Mendez C."/>
            <person name="Richter M."/>
            <person name="Ferrer M."/>
            <person name="Sanchez J."/>
        </authorList>
    </citation>
    <scope>NUCLEOTIDE SEQUENCE</scope>
</reference>
<reference evidence="2" key="2">
    <citation type="journal article" date="2014" name="ISME J.">
        <title>Microbial stratification in low pH oxic and suboxic macroscopic growths along an acid mine drainage.</title>
        <authorList>
            <person name="Mendez-Garcia C."/>
            <person name="Mesa V."/>
            <person name="Sprenger R.R."/>
            <person name="Richter M."/>
            <person name="Diez M.S."/>
            <person name="Solano J."/>
            <person name="Bargiela R."/>
            <person name="Golyshina O.V."/>
            <person name="Manteca A."/>
            <person name="Ramos J.L."/>
            <person name="Gallego J.R."/>
            <person name="Llorente I."/>
            <person name="Martins Dos Santos V.A."/>
            <person name="Jensen O.N."/>
            <person name="Pelaez A.I."/>
            <person name="Sanchez J."/>
            <person name="Ferrer M."/>
        </authorList>
    </citation>
    <scope>NUCLEOTIDE SEQUENCE</scope>
</reference>
<feature type="non-terminal residue" evidence="2">
    <location>
        <position position="151"/>
    </location>
</feature>
<gene>
    <name evidence="2" type="ORF">B1B_17648</name>
</gene>
<dbReference type="Pfam" id="PF00501">
    <property type="entry name" value="AMP-binding"/>
    <property type="match status" value="1"/>
</dbReference>
<dbReference type="InterPro" id="IPR042099">
    <property type="entry name" value="ANL_N_sf"/>
</dbReference>
<protein>
    <submittedName>
        <fullName evidence="2">CoA ligase</fullName>
    </submittedName>
</protein>
<accession>T0YCR3</accession>
<sequence length="151" mass="15810">LTSSFDCLAVGYGAWLAGLTLVSLPHPARGVAPDEYVGHLEAMCSLADARLIVIDPAYRSLLPETNLEVVDFDGYKSASFGSRHSLPGSGYGGFVQFTSGSTSDPKGVVLSLDALGAAIEATVEALEPREHEAGVSWLPLSHDMGFIGVCL</sequence>
<dbReference type="InterPro" id="IPR020845">
    <property type="entry name" value="AMP-binding_CS"/>
</dbReference>
<dbReference type="PROSITE" id="PS00455">
    <property type="entry name" value="AMP_BINDING"/>
    <property type="match status" value="1"/>
</dbReference>
<dbReference type="Gene3D" id="3.40.50.12780">
    <property type="entry name" value="N-terminal domain of ligase-like"/>
    <property type="match status" value="1"/>
</dbReference>
<dbReference type="GO" id="GO:0016874">
    <property type="term" value="F:ligase activity"/>
    <property type="evidence" value="ECO:0007669"/>
    <property type="project" value="UniProtKB-KW"/>
</dbReference>
<name>T0YCR3_9ZZZZ</name>
<proteinExistence type="predicted"/>
<evidence type="ECO:0000259" key="1">
    <source>
        <dbReference type="Pfam" id="PF00501"/>
    </source>
</evidence>
<dbReference type="PANTHER" id="PTHR22754">
    <property type="entry name" value="DISCO-INTERACTING PROTEIN 2 DIP2 -RELATED"/>
    <property type="match status" value="1"/>
</dbReference>
<dbReference type="GO" id="GO:0006633">
    <property type="term" value="P:fatty acid biosynthetic process"/>
    <property type="evidence" value="ECO:0007669"/>
    <property type="project" value="TreeGrafter"/>
</dbReference>
<evidence type="ECO:0000313" key="2">
    <source>
        <dbReference type="EMBL" id="EQD33056.1"/>
    </source>
</evidence>
<dbReference type="EMBL" id="AUZY01011796">
    <property type="protein sequence ID" value="EQD33056.1"/>
    <property type="molecule type" value="Genomic_DNA"/>
</dbReference>
<comment type="caution">
    <text evidence="2">The sequence shown here is derived from an EMBL/GenBank/DDBJ whole genome shotgun (WGS) entry which is preliminary data.</text>
</comment>
<dbReference type="GO" id="GO:0005886">
    <property type="term" value="C:plasma membrane"/>
    <property type="evidence" value="ECO:0007669"/>
    <property type="project" value="TreeGrafter"/>
</dbReference>
<dbReference type="AlphaFoldDB" id="T0YCR3"/>
<dbReference type="SUPFAM" id="SSF56801">
    <property type="entry name" value="Acetyl-CoA synthetase-like"/>
    <property type="match status" value="1"/>
</dbReference>
<feature type="non-terminal residue" evidence="2">
    <location>
        <position position="1"/>
    </location>
</feature>
<dbReference type="PANTHER" id="PTHR22754:SF32">
    <property type="entry name" value="DISCO-INTERACTING PROTEIN 2"/>
    <property type="match status" value="1"/>
</dbReference>
<keyword evidence="2" id="KW-0436">Ligase</keyword>
<dbReference type="GO" id="GO:0070566">
    <property type="term" value="F:adenylyltransferase activity"/>
    <property type="evidence" value="ECO:0007669"/>
    <property type="project" value="TreeGrafter"/>
</dbReference>
<feature type="domain" description="AMP-dependent synthetase/ligase" evidence="1">
    <location>
        <begin position="94"/>
        <end position="149"/>
    </location>
</feature>
<dbReference type="InterPro" id="IPR000873">
    <property type="entry name" value="AMP-dep_synth/lig_dom"/>
</dbReference>
<organism evidence="2">
    <name type="scientific">mine drainage metagenome</name>
    <dbReference type="NCBI Taxonomy" id="410659"/>
    <lineage>
        <taxon>unclassified sequences</taxon>
        <taxon>metagenomes</taxon>
        <taxon>ecological metagenomes</taxon>
    </lineage>
</organism>